<dbReference type="Proteomes" id="UP000263486">
    <property type="component" value="Unassembled WGS sequence"/>
</dbReference>
<dbReference type="InterPro" id="IPR000943">
    <property type="entry name" value="RNA_pol_sigma70"/>
</dbReference>
<dbReference type="PANTHER" id="PTHR30603">
    <property type="entry name" value="RNA POLYMERASE SIGMA FACTOR RPO"/>
    <property type="match status" value="1"/>
</dbReference>
<evidence type="ECO:0000256" key="4">
    <source>
        <dbReference type="ARBA" id="ARBA00023163"/>
    </source>
</evidence>
<dbReference type="EMBL" id="QUAJ01000002">
    <property type="protein sequence ID" value="REI42844.1"/>
    <property type="molecule type" value="Genomic_DNA"/>
</dbReference>
<dbReference type="PROSITE" id="PS00716">
    <property type="entry name" value="SIGMA70_2"/>
    <property type="match status" value="1"/>
</dbReference>
<dbReference type="InterPro" id="IPR013324">
    <property type="entry name" value="RNA_pol_sigma_r3/r4-like"/>
</dbReference>
<dbReference type="InterPro" id="IPR007627">
    <property type="entry name" value="RNA_pol_sigma70_r2"/>
</dbReference>
<gene>
    <name evidence="8" type="ORF">DYH56_01455</name>
</gene>
<comment type="function">
    <text evidence="5">Sigma factors are initiation factors that promote the attachment of RNA polymerase to specific initiation sites and are then released.</text>
</comment>
<dbReference type="InterPro" id="IPR036388">
    <property type="entry name" value="WH-like_DNA-bd_sf"/>
</dbReference>
<dbReference type="PRINTS" id="PR00046">
    <property type="entry name" value="SIGMA70FCT"/>
</dbReference>
<name>A0ABX9KK40_9FUSO</name>
<dbReference type="PANTHER" id="PTHR30603:SF47">
    <property type="entry name" value="RNA POLYMERASE SIGMA FACTOR SIGD, CHLOROPLASTIC"/>
    <property type="match status" value="1"/>
</dbReference>
<proteinExistence type="inferred from homology"/>
<feature type="domain" description="RNA polymerase sigma-70" evidence="6">
    <location>
        <begin position="68"/>
        <end position="81"/>
    </location>
</feature>
<dbReference type="InterPro" id="IPR013325">
    <property type="entry name" value="RNA_pol_sigma_r2"/>
</dbReference>
<feature type="domain" description="RNA polymerase sigma-70" evidence="7">
    <location>
        <begin position="235"/>
        <end position="261"/>
    </location>
</feature>
<protein>
    <recommendedName>
        <fullName evidence="5">RNA polymerase sigma factor</fullName>
    </recommendedName>
</protein>
<dbReference type="InterPro" id="IPR009042">
    <property type="entry name" value="RNA_pol_sigma70_r1_2"/>
</dbReference>
<evidence type="ECO:0000256" key="3">
    <source>
        <dbReference type="ARBA" id="ARBA00023125"/>
    </source>
</evidence>
<dbReference type="Gene3D" id="1.20.120.1810">
    <property type="match status" value="1"/>
</dbReference>
<dbReference type="InterPro" id="IPR007624">
    <property type="entry name" value="RNA_pol_sigma70_r3"/>
</dbReference>
<keyword evidence="9" id="KW-1185">Reference proteome</keyword>
<evidence type="ECO:0000259" key="7">
    <source>
        <dbReference type="PROSITE" id="PS00716"/>
    </source>
</evidence>
<evidence type="ECO:0000259" key="6">
    <source>
        <dbReference type="PROSITE" id="PS00715"/>
    </source>
</evidence>
<dbReference type="RefSeq" id="WP_114641076.1">
    <property type="nucleotide sequence ID" value="NZ_QUAJ01000002.1"/>
</dbReference>
<accession>A0ABX9KK40</accession>
<dbReference type="InterPro" id="IPR014284">
    <property type="entry name" value="RNA_pol_sigma-70_dom"/>
</dbReference>
<dbReference type="Pfam" id="PF04539">
    <property type="entry name" value="Sigma70_r3"/>
    <property type="match status" value="1"/>
</dbReference>
<evidence type="ECO:0000256" key="1">
    <source>
        <dbReference type="ARBA" id="ARBA00023015"/>
    </source>
</evidence>
<dbReference type="Pfam" id="PF04542">
    <property type="entry name" value="Sigma70_r2"/>
    <property type="match status" value="1"/>
</dbReference>
<dbReference type="InterPro" id="IPR007630">
    <property type="entry name" value="RNA_pol_sigma70_r4"/>
</dbReference>
<keyword evidence="4 5" id="KW-0804">Transcription</keyword>
<reference evidence="8 9" key="1">
    <citation type="submission" date="2018-08" db="EMBL/GenBank/DDBJ databases">
        <title>Draft genome sequence of Psychrilyobacter sp. strain SD5 isolated from Black Sea water.</title>
        <authorList>
            <person name="Yadav S."/>
            <person name="Villanueva L."/>
            <person name="Damste J.S.S."/>
        </authorList>
    </citation>
    <scope>NUCLEOTIDE SEQUENCE [LARGE SCALE GENOMIC DNA]</scope>
    <source>
        <strain evidence="8 9">SD5</strain>
    </source>
</reference>
<evidence type="ECO:0000313" key="9">
    <source>
        <dbReference type="Proteomes" id="UP000263486"/>
    </source>
</evidence>
<dbReference type="PIRSF" id="PIRSF000770">
    <property type="entry name" value="RNA_pol_sigma-SigE/K"/>
    <property type="match status" value="1"/>
</dbReference>
<dbReference type="Pfam" id="PF04545">
    <property type="entry name" value="Sigma70_r4"/>
    <property type="match status" value="1"/>
</dbReference>
<dbReference type="InterPro" id="IPR050239">
    <property type="entry name" value="Sigma-70_RNA_pol_init_factors"/>
</dbReference>
<organism evidence="8 9">
    <name type="scientific">Psychrilyobacter piezotolerans</name>
    <dbReference type="NCBI Taxonomy" id="2293438"/>
    <lineage>
        <taxon>Bacteria</taxon>
        <taxon>Fusobacteriati</taxon>
        <taxon>Fusobacteriota</taxon>
        <taxon>Fusobacteriia</taxon>
        <taxon>Fusobacteriales</taxon>
        <taxon>Fusobacteriaceae</taxon>
        <taxon>Psychrilyobacter</taxon>
    </lineage>
</organism>
<comment type="caution">
    <text evidence="8">The sequence shown here is derived from an EMBL/GenBank/DDBJ whole genome shotgun (WGS) entry which is preliminary data.</text>
</comment>
<dbReference type="PROSITE" id="PS00715">
    <property type="entry name" value="SIGMA70_1"/>
    <property type="match status" value="1"/>
</dbReference>
<keyword evidence="3 5" id="KW-0238">DNA-binding</keyword>
<dbReference type="SUPFAM" id="SSF88659">
    <property type="entry name" value="Sigma3 and sigma4 domains of RNA polymerase sigma factors"/>
    <property type="match status" value="2"/>
</dbReference>
<evidence type="ECO:0000313" key="8">
    <source>
        <dbReference type="EMBL" id="REI42844.1"/>
    </source>
</evidence>
<evidence type="ECO:0000256" key="2">
    <source>
        <dbReference type="ARBA" id="ARBA00023082"/>
    </source>
</evidence>
<dbReference type="Pfam" id="PF00140">
    <property type="entry name" value="Sigma70_r1_2"/>
    <property type="match status" value="1"/>
</dbReference>
<comment type="similarity">
    <text evidence="5">Belongs to the sigma-70 factor family.</text>
</comment>
<evidence type="ECO:0000256" key="5">
    <source>
        <dbReference type="RuleBase" id="RU362124"/>
    </source>
</evidence>
<sequence>MERTKDLVSLYLKDIRQYEILTKEEELKLLIAAKNGCEESKEKLILSNLRLVVNVAKKYTRKGLGLMDLISEGNFGLIHAIKKFDVDKGFRFSTYAVWWIKQSITKSIISKGREIRIPSYKYDMLNKVNKYIMNHVMETSKYPDFNEISKGLGIPEDKIQKVMLEFQDLMSLNASIGEDIFLEDTISQPEEQSLENQVLRGIGREEITKMLDALKPREKEIVKLRYGIDGYDIHTLEEIGKTFNITRERVRQIEKKTLLKLKTRFSEELKPYLFK</sequence>
<dbReference type="NCBIfam" id="TIGR02937">
    <property type="entry name" value="sigma70-ECF"/>
    <property type="match status" value="1"/>
</dbReference>
<keyword evidence="2 5" id="KW-0731">Sigma factor</keyword>
<dbReference type="CDD" id="cd06171">
    <property type="entry name" value="Sigma70_r4"/>
    <property type="match status" value="1"/>
</dbReference>
<dbReference type="Gene3D" id="1.10.10.10">
    <property type="entry name" value="Winged helix-like DNA-binding domain superfamily/Winged helix DNA-binding domain"/>
    <property type="match status" value="2"/>
</dbReference>
<dbReference type="SUPFAM" id="SSF88946">
    <property type="entry name" value="Sigma2 domain of RNA polymerase sigma factors"/>
    <property type="match status" value="1"/>
</dbReference>
<keyword evidence="1 5" id="KW-0805">Transcription regulation</keyword>